<dbReference type="Gene3D" id="3.40.50.300">
    <property type="entry name" value="P-loop containing nucleotide triphosphate hydrolases"/>
    <property type="match status" value="2"/>
</dbReference>
<dbReference type="SUPFAM" id="SSF52540">
    <property type="entry name" value="P-loop containing nucleoside triphosphate hydrolases"/>
    <property type="match status" value="1"/>
</dbReference>
<dbReference type="EMBL" id="JAUSVK010000001">
    <property type="protein sequence ID" value="MDQ0390720.1"/>
    <property type="molecule type" value="Genomic_DNA"/>
</dbReference>
<gene>
    <name evidence="3" type="ORF">J3R73_000512</name>
</gene>
<dbReference type="RefSeq" id="WP_307422084.1">
    <property type="nucleotide sequence ID" value="NZ_JAUSVK010000001.1"/>
</dbReference>
<reference evidence="3 4" key="1">
    <citation type="submission" date="2023-07" db="EMBL/GenBank/DDBJ databases">
        <title>Genomic Encyclopedia of Type Strains, Phase IV (KMG-IV): sequencing the most valuable type-strain genomes for metagenomic binning, comparative biology and taxonomic classification.</title>
        <authorList>
            <person name="Goeker M."/>
        </authorList>
    </citation>
    <scope>NUCLEOTIDE SEQUENCE [LARGE SCALE GENOMIC DNA]</scope>
    <source>
        <strain evidence="3 4">DSM 5896</strain>
    </source>
</reference>
<dbReference type="InterPro" id="IPR014001">
    <property type="entry name" value="Helicase_ATP-bd"/>
</dbReference>
<dbReference type="Pfam" id="PF18766">
    <property type="entry name" value="SWI2_SNF2"/>
    <property type="match status" value="1"/>
</dbReference>
<name>A0ABU0F9I7_9HYPH</name>
<accession>A0ABU0F9I7</accession>
<dbReference type="EC" id="3.1.21.3" evidence="3"/>
<dbReference type="SMART" id="SM00487">
    <property type="entry name" value="DEXDc"/>
    <property type="match status" value="1"/>
</dbReference>
<evidence type="ECO:0000256" key="1">
    <source>
        <dbReference type="SAM" id="MobiDB-lite"/>
    </source>
</evidence>
<evidence type="ECO:0000313" key="4">
    <source>
        <dbReference type="Proteomes" id="UP001237448"/>
    </source>
</evidence>
<dbReference type="PANTHER" id="PTHR42927">
    <property type="entry name" value="HELICASE SUPERFAMILY 1 AND 2 DOMAIN-CONTAINING PROTEIN"/>
    <property type="match status" value="1"/>
</dbReference>
<comment type="caution">
    <text evidence="3">The sequence shown here is derived from an EMBL/GenBank/DDBJ whole genome shotgun (WGS) entry which is preliminary data.</text>
</comment>
<dbReference type="Gene3D" id="3.90.1570.50">
    <property type="match status" value="1"/>
</dbReference>
<dbReference type="PANTHER" id="PTHR42927:SF1">
    <property type="entry name" value="HELICASE SUPERFAMILY 1 AND 2 DOMAIN-CONTAINING PROTEIN"/>
    <property type="match status" value="1"/>
</dbReference>
<dbReference type="InterPro" id="IPR007409">
    <property type="entry name" value="Restrct_endonuc_type1_HsdR_N"/>
</dbReference>
<organism evidence="3 4">
    <name type="scientific">Labrys monachus</name>
    <dbReference type="NCBI Taxonomy" id="217067"/>
    <lineage>
        <taxon>Bacteria</taxon>
        <taxon>Pseudomonadati</taxon>
        <taxon>Pseudomonadota</taxon>
        <taxon>Alphaproteobacteria</taxon>
        <taxon>Hyphomicrobiales</taxon>
        <taxon>Xanthobacteraceae</taxon>
        <taxon>Labrys</taxon>
    </lineage>
</organism>
<protein>
    <submittedName>
        <fullName evidence="3">Type I restriction enzyme R subunit</fullName>
        <ecNumber evidence="3">3.1.21.3</ecNumber>
    </submittedName>
</protein>
<dbReference type="InterPro" id="IPR040980">
    <property type="entry name" value="SWI2_SNF2"/>
</dbReference>
<dbReference type="InterPro" id="IPR055180">
    <property type="entry name" value="HsdR_RecA-like_helicase_dom_2"/>
</dbReference>
<dbReference type="Proteomes" id="UP001237448">
    <property type="component" value="Unassembled WGS sequence"/>
</dbReference>
<dbReference type="Pfam" id="PF04313">
    <property type="entry name" value="HSDR_N"/>
    <property type="match status" value="1"/>
</dbReference>
<evidence type="ECO:0000259" key="2">
    <source>
        <dbReference type="PROSITE" id="PS51192"/>
    </source>
</evidence>
<dbReference type="Pfam" id="PF22679">
    <property type="entry name" value="T1R_D3-like"/>
    <property type="match status" value="1"/>
</dbReference>
<proteinExistence type="predicted"/>
<evidence type="ECO:0000313" key="3">
    <source>
        <dbReference type="EMBL" id="MDQ0390720.1"/>
    </source>
</evidence>
<dbReference type="InterPro" id="IPR027417">
    <property type="entry name" value="P-loop_NTPase"/>
</dbReference>
<dbReference type="PROSITE" id="PS51192">
    <property type="entry name" value="HELICASE_ATP_BIND_1"/>
    <property type="match status" value="1"/>
</dbReference>
<keyword evidence="3" id="KW-0378">Hydrolase</keyword>
<feature type="region of interest" description="Disordered" evidence="1">
    <location>
        <begin position="1"/>
        <end position="26"/>
    </location>
</feature>
<feature type="domain" description="Helicase ATP-binding" evidence="2">
    <location>
        <begin position="319"/>
        <end position="514"/>
    </location>
</feature>
<keyword evidence="4" id="KW-1185">Reference proteome</keyword>
<dbReference type="GO" id="GO:0009035">
    <property type="term" value="F:type I site-specific deoxyribonuclease activity"/>
    <property type="evidence" value="ECO:0007669"/>
    <property type="project" value="UniProtKB-EC"/>
</dbReference>
<sequence>MADPHGKGRSAMNYEQPSTSHPYAKGFSEDTVHREEVLEIHLCKALVECQGYRPRRPEDYDRASALDKTLVIEFVKATQPDEWAKLEGHYGPSAEAEFFKQFEQGLKQRGTLDVLRNGLKLVPNLKFFLAAFKPASGVNPALVTLFEGNILSVISQLRYSAKNENAIDVGLFVNGLPVATLELKNTLTGQNFRHAERQYRHDRAPANEPLLTFKRGALVHFAVDQDNVSMTTRLHNGKTRFLPFNRGHDGGAGNPDIEGEFRVAYLWANQPEGQAVFSRDILLDIIGRFLHLDGTNGKEALIFPRFHQIDAVLKMLAHARANGSGNNYLIQHSAGSGKSNTIAWTAHRLVTLHDPFDQPIFDTAIVVTDRVVLDRQLQNTIAQFEQTPGVVRKIDGTSRQLKAAIEGQAKIIITTIQKFSTDHLRVISGQGTRRFAVLIDEAHGSQSGKSAQALSDALSRDEEAATTDEIEDLIAEYQRQRGPQVNISYFAFTATPRNVTLERFGTIGANGLPHPFHLYSMRQAIEEGFILDVLQNYMTYKAYYALEKTIDDDPELDTRRTQRKVARFAALHPTALSQKVEVMVEHFQRHVRPELDGQAKAMIVTSSRESALRYYFALKTYIEDKGYRDVKALVAFSGELHVDGNTYTEAELNGFGESELPKRFDTAEYQILIVAEKYQTGFDQPKLSGMYIDKKLAGLQAVQTLSRLNRIYQGKERTFILDFQNTMDDIKEAFRPFYEVSSLEAVSDKNQIYQLETRIRTFGYLDSSEIERFATTFFKGTLSTQDRVTLESLVRNAVARFEAEDDEGRQEEFRQLLRSYKRFYSFVAQIVRLGDTSLEKLYAYTDWLDRMLPNREQPPEVEITDEMLRLRAVRVQQKEAGSASLVAGDTVPLTGISEFGAKPYTEDEAKALSEIVRSFNERHGTQFTEEDFIRLEQVKRKALDEEMAAVLRNNPPDVSRPTFVRRLLEETIKQYQRDSSLQSIIMTNAEDRDRIFNHLFSRALREVRETGAS</sequence>